<reference evidence="5" key="3">
    <citation type="submission" date="2020-11" db="EMBL/GenBank/DDBJ databases">
        <title>Molecular epidemiology and genomic profiles of multidrug-resistant bacteria collected from clinical sources in South Africa.</title>
        <authorList>
            <person name="Asante J."/>
            <person name="Amoako D.G."/>
        </authorList>
    </citation>
    <scope>NUCLEOTIDE SEQUENCE</scope>
    <source>
        <strain evidence="5">C68</strain>
    </source>
</reference>
<evidence type="ECO:0000256" key="3">
    <source>
        <dbReference type="HAMAP-Rule" id="MF_00023"/>
    </source>
</evidence>
<dbReference type="EMBL" id="PEJG01000008">
    <property type="protein sequence ID" value="PIH09975.1"/>
    <property type="molecule type" value="Genomic_DNA"/>
</dbReference>
<dbReference type="PROSITE" id="PS01317">
    <property type="entry name" value="SSRP"/>
    <property type="match status" value="1"/>
</dbReference>
<dbReference type="KEGG" id="seps:DP17_1863"/>
<dbReference type="SMR" id="A0A2G7HXY4"/>
<evidence type="ECO:0000313" key="8">
    <source>
        <dbReference type="Proteomes" id="UP000622362"/>
    </source>
</evidence>
<keyword evidence="1 3" id="KW-0963">Cytoplasm</keyword>
<dbReference type="Proteomes" id="UP000228502">
    <property type="component" value="Unassembled WGS sequence"/>
</dbReference>
<accession>A0A2G7HXY4</accession>
<dbReference type="Pfam" id="PF01668">
    <property type="entry name" value="SmpB"/>
    <property type="match status" value="1"/>
</dbReference>
<organism evidence="5 8">
    <name type="scientific">Staphylococcus epidermidis</name>
    <dbReference type="NCBI Taxonomy" id="1282"/>
    <lineage>
        <taxon>Bacteria</taxon>
        <taxon>Bacillati</taxon>
        <taxon>Bacillota</taxon>
        <taxon>Bacilli</taxon>
        <taxon>Bacillales</taxon>
        <taxon>Staphylococcaceae</taxon>
        <taxon>Staphylococcus</taxon>
    </lineage>
</organism>
<evidence type="ECO:0000313" key="4">
    <source>
        <dbReference type="EMBL" id="MBF2230271.1"/>
    </source>
</evidence>
<name>A0A2G7HXY4_STAEP</name>
<dbReference type="OMA" id="WTNHSAR"/>
<comment type="caution">
    <text evidence="5">The sequence shown here is derived from an EMBL/GenBank/DDBJ whole genome shotgun (WGS) entry which is preliminary data.</text>
</comment>
<dbReference type="InterPro" id="IPR023620">
    <property type="entry name" value="SmpB"/>
</dbReference>
<evidence type="ECO:0000256" key="1">
    <source>
        <dbReference type="ARBA" id="ARBA00022490"/>
    </source>
</evidence>
<dbReference type="GO" id="GO:0005829">
    <property type="term" value="C:cytosol"/>
    <property type="evidence" value="ECO:0007669"/>
    <property type="project" value="TreeGrafter"/>
</dbReference>
<dbReference type="CDD" id="cd09294">
    <property type="entry name" value="SmpB"/>
    <property type="match status" value="1"/>
</dbReference>
<dbReference type="EMBL" id="JADPYN010000011">
    <property type="protein sequence ID" value="MBF9303865.1"/>
    <property type="molecule type" value="Genomic_DNA"/>
</dbReference>
<evidence type="ECO:0000313" key="6">
    <source>
        <dbReference type="EMBL" id="PIH09975.1"/>
    </source>
</evidence>
<keyword evidence="2 3" id="KW-0694">RNA-binding</keyword>
<dbReference type="GO" id="GO:0003723">
    <property type="term" value="F:RNA binding"/>
    <property type="evidence" value="ECO:0007669"/>
    <property type="project" value="UniProtKB-UniRule"/>
</dbReference>
<evidence type="ECO:0000313" key="7">
    <source>
        <dbReference type="Proteomes" id="UP000228502"/>
    </source>
</evidence>
<dbReference type="PANTHER" id="PTHR30308:SF2">
    <property type="entry name" value="SSRA-BINDING PROTEIN"/>
    <property type="match status" value="1"/>
</dbReference>
<evidence type="ECO:0000313" key="5">
    <source>
        <dbReference type="EMBL" id="MBF9303865.1"/>
    </source>
</evidence>
<evidence type="ECO:0000256" key="2">
    <source>
        <dbReference type="ARBA" id="ARBA00022884"/>
    </source>
</evidence>
<dbReference type="Gene3D" id="2.40.280.10">
    <property type="match status" value="1"/>
</dbReference>
<dbReference type="SUPFAM" id="SSF74982">
    <property type="entry name" value="Small protein B (SmpB)"/>
    <property type="match status" value="1"/>
</dbReference>
<dbReference type="EMBL" id="JACGQI010000010">
    <property type="protein sequence ID" value="MBF2230271.1"/>
    <property type="molecule type" value="Genomic_DNA"/>
</dbReference>
<comment type="function">
    <text evidence="3">Required for rescue of stalled ribosomes mediated by trans-translation. Binds to transfer-messenger RNA (tmRNA), required for stable association of tmRNA with ribosomes. tmRNA and SmpB together mimic tRNA shape, replacing the anticodon stem-loop with SmpB. tmRNA is encoded by the ssrA gene; the 2 termini fold to resemble tRNA(Ala) and it encodes a 'tag peptide', a short internal open reading frame. During trans-translation Ala-aminoacylated tmRNA acts like a tRNA, entering the A-site of stalled ribosomes, displacing the stalled mRNA. The ribosome then switches to translate the ORF on the tmRNA; the nascent peptide is terminated with the 'tag peptide' encoded by the tmRNA and targeted for degradation. The ribosome is freed to recommence translation, which seems to be the essential function of trans-translation.</text>
</comment>
<dbReference type="InterPro" id="IPR000037">
    <property type="entry name" value="SsrA-bd_prot"/>
</dbReference>
<dbReference type="Proteomes" id="UP000622362">
    <property type="component" value="Unassembled WGS sequence"/>
</dbReference>
<protein>
    <recommendedName>
        <fullName evidence="3">SsrA-binding protein</fullName>
    </recommendedName>
    <alternativeName>
        <fullName evidence="3">Small protein B</fullName>
    </alternativeName>
</protein>
<dbReference type="OrthoDB" id="9805462at2"/>
<dbReference type="GO" id="GO:0070930">
    <property type="term" value="P:trans-translation-dependent protein tagging"/>
    <property type="evidence" value="ECO:0007669"/>
    <property type="project" value="TreeGrafter"/>
</dbReference>
<comment type="similarity">
    <text evidence="3">Belongs to the SmpB family.</text>
</comment>
<gene>
    <name evidence="3 5" type="primary">smpB</name>
    <name evidence="6" type="ORF">CTJ08_07850</name>
    <name evidence="4" type="ORF">H3963_07505</name>
    <name evidence="5" type="ORF">I3V53_07205</name>
</gene>
<dbReference type="GO" id="GO:0070929">
    <property type="term" value="P:trans-translation"/>
    <property type="evidence" value="ECO:0007669"/>
    <property type="project" value="UniProtKB-UniRule"/>
</dbReference>
<dbReference type="HAMAP" id="MF_00023">
    <property type="entry name" value="SmpB"/>
    <property type="match status" value="1"/>
</dbReference>
<sequence length="156" mass="18055">MAKKKSKSPGTLAENRKARHDYNIEDTIEAGIALRGTEIKSIRRGSANLKDSFAQVRRGEMYLNNMHIAPYEEGNRFNHDPLRTRKLLLHKKEIQKLGERTREIGYSIIPLKLYLKHGQCKVLLGVARGKKKYDKRQALKEKAVKRDIDRAVKARY</sequence>
<comment type="subcellular location">
    <subcellularLocation>
        <location evidence="3">Cytoplasm</location>
    </subcellularLocation>
    <text evidence="3">The tmRNA-SmpB complex associates with stalled 70S ribosomes.</text>
</comment>
<dbReference type="NCBIfam" id="TIGR00086">
    <property type="entry name" value="smpB"/>
    <property type="match status" value="1"/>
</dbReference>
<dbReference type="Proteomes" id="UP000648077">
    <property type="component" value="Unassembled WGS sequence"/>
</dbReference>
<dbReference type="PANTHER" id="PTHR30308">
    <property type="entry name" value="TMRNA-BINDING COMPONENT OF TRANS-TRANSLATION TAGGING COMPLEX"/>
    <property type="match status" value="1"/>
</dbReference>
<dbReference type="GeneID" id="50019286"/>
<dbReference type="RefSeq" id="WP_001829588.1">
    <property type="nucleotide sequence ID" value="NZ_AP019721.1"/>
</dbReference>
<dbReference type="NCBIfam" id="NF003843">
    <property type="entry name" value="PRK05422.1"/>
    <property type="match status" value="1"/>
</dbReference>
<dbReference type="InterPro" id="IPR020081">
    <property type="entry name" value="SsrA-bd_prot_CS"/>
</dbReference>
<dbReference type="AlphaFoldDB" id="A0A2G7HXY4"/>
<proteinExistence type="inferred from homology"/>
<reference evidence="4" key="2">
    <citation type="submission" date="2020-08" db="EMBL/GenBank/DDBJ databases">
        <title>Changes in the skin microbiome associated with squamous cell carcinoma in transplant recipients.</title>
        <authorList>
            <person name="Zaugg J."/>
            <person name="Krueger A."/>
            <person name="Lachner N."/>
        </authorList>
    </citation>
    <scope>NUCLEOTIDE SEQUENCE</scope>
    <source>
        <strain evidence="4">R5988</strain>
    </source>
</reference>
<reference evidence="6 7" key="1">
    <citation type="submission" date="2017-10" db="EMBL/GenBank/DDBJ databases">
        <title>genome sequences of Staph epi in chlorhexidine trial.</title>
        <authorList>
            <person name="Greninger A.L."/>
            <person name="Addetia A."/>
            <person name="Qin X."/>
            <person name="Zerr D."/>
        </authorList>
    </citation>
    <scope>NUCLEOTIDE SEQUENCE [LARGE SCALE GENOMIC DNA]</scope>
    <source>
        <strain evidence="6 7">SCH-17</strain>
    </source>
</reference>